<accession>A0A0P9C7C2</accession>
<dbReference type="SUPFAM" id="SSF51430">
    <property type="entry name" value="NAD(P)-linked oxidoreductase"/>
    <property type="match status" value="1"/>
</dbReference>
<organism evidence="3 4">
    <name type="scientific">Alicyclobacillus ferrooxydans</name>
    <dbReference type="NCBI Taxonomy" id="471514"/>
    <lineage>
        <taxon>Bacteria</taxon>
        <taxon>Bacillati</taxon>
        <taxon>Bacillota</taxon>
        <taxon>Bacilli</taxon>
        <taxon>Bacillales</taxon>
        <taxon>Alicyclobacillaceae</taxon>
        <taxon>Alicyclobacillus</taxon>
    </lineage>
</organism>
<dbReference type="PANTHER" id="PTHR43364:SF4">
    <property type="entry name" value="NAD(P)-LINKED OXIDOREDUCTASE SUPERFAMILY PROTEIN"/>
    <property type="match status" value="1"/>
</dbReference>
<dbReference type="PANTHER" id="PTHR43364">
    <property type="entry name" value="NADH-SPECIFIC METHYLGLYOXAL REDUCTASE-RELATED"/>
    <property type="match status" value="1"/>
</dbReference>
<dbReference type="GO" id="GO:0016491">
    <property type="term" value="F:oxidoreductase activity"/>
    <property type="evidence" value="ECO:0007669"/>
    <property type="project" value="UniProtKB-KW"/>
</dbReference>
<evidence type="ECO:0000259" key="2">
    <source>
        <dbReference type="Pfam" id="PF00248"/>
    </source>
</evidence>
<dbReference type="STRING" id="471514.AN477_21140"/>
<dbReference type="Gene3D" id="3.20.20.100">
    <property type="entry name" value="NADP-dependent oxidoreductase domain"/>
    <property type="match status" value="1"/>
</dbReference>
<evidence type="ECO:0000256" key="1">
    <source>
        <dbReference type="ARBA" id="ARBA00023002"/>
    </source>
</evidence>
<keyword evidence="1" id="KW-0560">Oxidoreductase</keyword>
<dbReference type="InterPro" id="IPR050523">
    <property type="entry name" value="AKR_Detox_Biosynth"/>
</dbReference>
<dbReference type="Proteomes" id="UP000050482">
    <property type="component" value="Unassembled WGS sequence"/>
</dbReference>
<dbReference type="Pfam" id="PF00248">
    <property type="entry name" value="Aldo_ket_red"/>
    <property type="match status" value="1"/>
</dbReference>
<dbReference type="AlphaFoldDB" id="A0A0P9C7C2"/>
<dbReference type="PATRIC" id="fig|471514.4.peg.1728"/>
<evidence type="ECO:0000313" key="4">
    <source>
        <dbReference type="Proteomes" id="UP000050482"/>
    </source>
</evidence>
<dbReference type="GO" id="GO:0005829">
    <property type="term" value="C:cytosol"/>
    <property type="evidence" value="ECO:0007669"/>
    <property type="project" value="UniProtKB-ARBA"/>
</dbReference>
<reference evidence="3 4" key="1">
    <citation type="submission" date="2015-09" db="EMBL/GenBank/DDBJ databases">
        <title>Draft genome sequence of Alicyclobacillus ferrooxydans DSM 22381.</title>
        <authorList>
            <person name="Hemp J."/>
        </authorList>
    </citation>
    <scope>NUCLEOTIDE SEQUENCE [LARGE SCALE GENOMIC DNA]</scope>
    <source>
        <strain evidence="3 4">TC-34</strain>
    </source>
</reference>
<keyword evidence="4" id="KW-1185">Reference proteome</keyword>
<dbReference type="InterPro" id="IPR023210">
    <property type="entry name" value="NADP_OxRdtase_dom"/>
</dbReference>
<dbReference type="FunFam" id="3.20.20.100:FF:000004">
    <property type="entry name" value="Oxidoreductase, aldo/keto reductase"/>
    <property type="match status" value="1"/>
</dbReference>
<dbReference type="EMBL" id="LJCO01000096">
    <property type="protein sequence ID" value="KPV40815.1"/>
    <property type="molecule type" value="Genomic_DNA"/>
</dbReference>
<comment type="caution">
    <text evidence="3">The sequence shown here is derived from an EMBL/GenBank/DDBJ whole genome shotgun (WGS) entry which is preliminary data.</text>
</comment>
<dbReference type="OrthoDB" id="249577at2"/>
<evidence type="ECO:0000313" key="3">
    <source>
        <dbReference type="EMBL" id="KPV40815.1"/>
    </source>
</evidence>
<sequence>MQTRKLGKSGIEVSALCLGTMTFGNQADKKESHDILSKAFDAGVYFIDTADAYPLGGTWEQLGRTEEIIGEWLQGKRDKVVLATKCFGQMSDHPNDKGLGKKHIFDAIDASLRRLGTDYIDLYQAHQFDWDVPMEETLRAFEDLVRQGKVRYVGVSNWRAWQVAKALGISRYFHYDPIQSVQPRYNLLFRMIEEELVPLCQSEGVGIISYNPLAGGMLTGRYQPGQQVEDDTRFSLGGIGAGAGKLYQERYWNQAVFEAVEHYRKWCAEQGRNMVTTAVQWVISQPGITAAIIGASRASQLDDSLQAVHAQPLSEEELKALDELWFHLPKRKEFR</sequence>
<dbReference type="RefSeq" id="WP_054971170.1">
    <property type="nucleotide sequence ID" value="NZ_LJCO01000096.1"/>
</dbReference>
<dbReference type="InterPro" id="IPR036812">
    <property type="entry name" value="NAD(P)_OxRdtase_dom_sf"/>
</dbReference>
<gene>
    <name evidence="3" type="ORF">AN477_21140</name>
</gene>
<dbReference type="InterPro" id="IPR020471">
    <property type="entry name" value="AKR"/>
</dbReference>
<proteinExistence type="predicted"/>
<protein>
    <submittedName>
        <fullName evidence="3">Alcohol dehydrogenase</fullName>
    </submittedName>
</protein>
<name>A0A0P9C7C2_9BACL</name>
<dbReference type="CDD" id="cd19087">
    <property type="entry name" value="AKR_AKR12A1_B1_C1"/>
    <property type="match status" value="1"/>
</dbReference>
<feature type="domain" description="NADP-dependent oxidoreductase" evidence="2">
    <location>
        <begin position="16"/>
        <end position="325"/>
    </location>
</feature>
<dbReference type="PRINTS" id="PR00069">
    <property type="entry name" value="ALDKETRDTASE"/>
</dbReference>